<name>A0AAV2BHL4_9ARAC</name>
<reference evidence="1 2" key="1">
    <citation type="submission" date="2024-04" db="EMBL/GenBank/DDBJ databases">
        <authorList>
            <person name="Rising A."/>
            <person name="Reimegard J."/>
            <person name="Sonavane S."/>
            <person name="Akerstrom W."/>
            <person name="Nylinder S."/>
            <person name="Hedman E."/>
            <person name="Kallberg Y."/>
        </authorList>
    </citation>
    <scope>NUCLEOTIDE SEQUENCE [LARGE SCALE GENOMIC DNA]</scope>
</reference>
<dbReference type="AlphaFoldDB" id="A0AAV2BHL4"/>
<sequence>MQVLWEDLSSFSQSHSAFAHTHRGATIQMQVL</sequence>
<comment type="caution">
    <text evidence="1">The sequence shown here is derived from an EMBL/GenBank/DDBJ whole genome shotgun (WGS) entry which is preliminary data.</text>
</comment>
<keyword evidence="2" id="KW-1185">Reference proteome</keyword>
<gene>
    <name evidence="1" type="ORF">LARSCL_LOCUS19262</name>
</gene>
<dbReference type="EMBL" id="CAXIEN010000370">
    <property type="protein sequence ID" value="CAL1295419.1"/>
    <property type="molecule type" value="Genomic_DNA"/>
</dbReference>
<evidence type="ECO:0000313" key="1">
    <source>
        <dbReference type="EMBL" id="CAL1295419.1"/>
    </source>
</evidence>
<dbReference type="Proteomes" id="UP001497382">
    <property type="component" value="Unassembled WGS sequence"/>
</dbReference>
<organism evidence="1 2">
    <name type="scientific">Larinioides sclopetarius</name>
    <dbReference type="NCBI Taxonomy" id="280406"/>
    <lineage>
        <taxon>Eukaryota</taxon>
        <taxon>Metazoa</taxon>
        <taxon>Ecdysozoa</taxon>
        <taxon>Arthropoda</taxon>
        <taxon>Chelicerata</taxon>
        <taxon>Arachnida</taxon>
        <taxon>Araneae</taxon>
        <taxon>Araneomorphae</taxon>
        <taxon>Entelegynae</taxon>
        <taxon>Araneoidea</taxon>
        <taxon>Araneidae</taxon>
        <taxon>Larinioides</taxon>
    </lineage>
</organism>
<evidence type="ECO:0000313" key="2">
    <source>
        <dbReference type="Proteomes" id="UP001497382"/>
    </source>
</evidence>
<accession>A0AAV2BHL4</accession>
<protein>
    <submittedName>
        <fullName evidence="1">Uncharacterized protein</fullName>
    </submittedName>
</protein>
<proteinExistence type="predicted"/>